<gene>
    <name evidence="2" type="ORF">BJY01DRAFT_240499</name>
</gene>
<dbReference type="Gene3D" id="3.40.30.10">
    <property type="entry name" value="Glutaredoxin"/>
    <property type="match status" value="1"/>
</dbReference>
<dbReference type="EMBL" id="JBFXLU010000315">
    <property type="protein sequence ID" value="KAL2830106.1"/>
    <property type="molecule type" value="Genomic_DNA"/>
</dbReference>
<dbReference type="InterPro" id="IPR054416">
    <property type="entry name" value="GST_UstS-like_C"/>
</dbReference>
<evidence type="ECO:0000313" key="3">
    <source>
        <dbReference type="Proteomes" id="UP001610446"/>
    </source>
</evidence>
<feature type="domain" description="Glutathione S-transferase UstS-like C-terminal" evidence="1">
    <location>
        <begin position="116"/>
        <end position="248"/>
    </location>
</feature>
<dbReference type="Pfam" id="PF22041">
    <property type="entry name" value="GST_C_7"/>
    <property type="match status" value="1"/>
</dbReference>
<dbReference type="Proteomes" id="UP001610446">
    <property type="component" value="Unassembled WGS sequence"/>
</dbReference>
<evidence type="ECO:0000313" key="2">
    <source>
        <dbReference type="EMBL" id="KAL2830106.1"/>
    </source>
</evidence>
<organism evidence="2 3">
    <name type="scientific">Aspergillus pseudoustus</name>
    <dbReference type="NCBI Taxonomy" id="1810923"/>
    <lineage>
        <taxon>Eukaryota</taxon>
        <taxon>Fungi</taxon>
        <taxon>Dikarya</taxon>
        <taxon>Ascomycota</taxon>
        <taxon>Pezizomycotina</taxon>
        <taxon>Eurotiomycetes</taxon>
        <taxon>Eurotiomycetidae</taxon>
        <taxon>Eurotiales</taxon>
        <taxon>Aspergillaceae</taxon>
        <taxon>Aspergillus</taxon>
        <taxon>Aspergillus subgen. Nidulantes</taxon>
    </lineage>
</organism>
<comment type="caution">
    <text evidence="2">The sequence shown here is derived from an EMBL/GenBank/DDBJ whole genome shotgun (WGS) entry which is preliminary data.</text>
</comment>
<evidence type="ECO:0000259" key="1">
    <source>
        <dbReference type="Pfam" id="PF22041"/>
    </source>
</evidence>
<name>A0ABR4IQQ1_9EURO</name>
<reference evidence="2 3" key="1">
    <citation type="submission" date="2024-07" db="EMBL/GenBank/DDBJ databases">
        <title>Section-level genome sequencing and comparative genomics of Aspergillus sections Usti and Cavernicolus.</title>
        <authorList>
            <consortium name="Lawrence Berkeley National Laboratory"/>
            <person name="Nybo J.L."/>
            <person name="Vesth T.C."/>
            <person name="Theobald S."/>
            <person name="Frisvad J.C."/>
            <person name="Larsen T.O."/>
            <person name="Kjaerboelling I."/>
            <person name="Rothschild-Mancinelli K."/>
            <person name="Lyhne E.K."/>
            <person name="Kogle M.E."/>
            <person name="Barry K."/>
            <person name="Clum A."/>
            <person name="Na H."/>
            <person name="Ledsgaard L."/>
            <person name="Lin J."/>
            <person name="Lipzen A."/>
            <person name="Kuo A."/>
            <person name="Riley R."/>
            <person name="Mondo S."/>
            <person name="Labutti K."/>
            <person name="Haridas S."/>
            <person name="Pangalinan J."/>
            <person name="Salamov A.A."/>
            <person name="Simmons B.A."/>
            <person name="Magnuson J.K."/>
            <person name="Chen J."/>
            <person name="Drula E."/>
            <person name="Henrissat B."/>
            <person name="Wiebenga A."/>
            <person name="Lubbers R.J."/>
            <person name="Gomes A.C."/>
            <person name="Makela M.R."/>
            <person name="Stajich J."/>
            <person name="Grigoriev I.V."/>
            <person name="Mortensen U.H."/>
            <person name="De Vries R.P."/>
            <person name="Baker S.E."/>
            <person name="Andersen M.R."/>
        </authorList>
    </citation>
    <scope>NUCLEOTIDE SEQUENCE [LARGE SCALE GENOMIC DNA]</scope>
    <source>
        <strain evidence="2 3">CBS 123904</strain>
    </source>
</reference>
<dbReference type="SUPFAM" id="SSF47616">
    <property type="entry name" value="GST C-terminal domain-like"/>
    <property type="match status" value="1"/>
</dbReference>
<accession>A0ABR4IQQ1</accession>
<protein>
    <submittedName>
        <fullName evidence="2">Glutathione S-transferase</fullName>
    </submittedName>
</protein>
<dbReference type="Gene3D" id="1.20.1050.10">
    <property type="match status" value="1"/>
</dbReference>
<dbReference type="InterPro" id="IPR036282">
    <property type="entry name" value="Glutathione-S-Trfase_C_sf"/>
</dbReference>
<keyword evidence="3" id="KW-1185">Reference proteome</keyword>
<sequence length="255" mass="28572">MKPVHFFDILSALPGPAKSRSRNALKTRLVLNFKRVPFSQSFISYPDIEPFLRQFSVAPNLKGIQYTLPAIRHSSVRSNCYGVLMGALPVALHLDTIAPFPPLFPSGHGSYSLALAVEKIVESVGQDAQALVLPKVAEVLDERGREYFMRTRHARFGKPLSEVYPKDRKSLELIKNKIKEDMGILASMLGGREEKTGPFFEGENAGYADLILIAFLAWCGRPDQELLQEILESGRGELKMLWNNCLPWLECQGEL</sequence>
<proteinExistence type="predicted"/>